<dbReference type="PROSITE" id="PS50075">
    <property type="entry name" value="CARRIER"/>
    <property type="match status" value="1"/>
</dbReference>
<dbReference type="PROSITE" id="PS00606">
    <property type="entry name" value="KS3_1"/>
    <property type="match status" value="1"/>
</dbReference>
<dbReference type="STRING" id="1189325.SAMN04488119_104207"/>
<dbReference type="InterPro" id="IPR013154">
    <property type="entry name" value="ADH-like_N"/>
</dbReference>
<dbReference type="Gene3D" id="3.40.47.10">
    <property type="match status" value="1"/>
</dbReference>
<dbReference type="PANTHER" id="PTHR43775:SF37">
    <property type="entry name" value="SI:DKEY-61P9.11"/>
    <property type="match status" value="1"/>
</dbReference>
<dbReference type="Gene3D" id="3.40.366.10">
    <property type="entry name" value="Malonyl-Coenzyme A Acyl Carrier Protein, domain 2"/>
    <property type="match status" value="1"/>
</dbReference>
<feature type="active site" description="Proton acceptor; for dehydratase activity" evidence="7">
    <location>
        <position position="925"/>
    </location>
</feature>
<dbReference type="GO" id="GO:0004312">
    <property type="term" value="F:fatty acid synthase activity"/>
    <property type="evidence" value="ECO:0007669"/>
    <property type="project" value="TreeGrafter"/>
</dbReference>
<evidence type="ECO:0000256" key="8">
    <source>
        <dbReference type="SAM" id="MobiDB-lite"/>
    </source>
</evidence>
<keyword evidence="13" id="KW-1185">Reference proteome</keyword>
<dbReference type="InterPro" id="IPR016035">
    <property type="entry name" value="Acyl_Trfase/lysoPLipase"/>
</dbReference>
<dbReference type="InterPro" id="IPR014030">
    <property type="entry name" value="Ketoacyl_synth_N"/>
</dbReference>
<dbReference type="Pfam" id="PF00109">
    <property type="entry name" value="ketoacyl-synt"/>
    <property type="match status" value="1"/>
</dbReference>
<evidence type="ECO:0000256" key="1">
    <source>
        <dbReference type="ARBA" id="ARBA00022450"/>
    </source>
</evidence>
<dbReference type="InterPro" id="IPR036291">
    <property type="entry name" value="NAD(P)-bd_dom_sf"/>
</dbReference>
<dbReference type="InterPro" id="IPR014043">
    <property type="entry name" value="Acyl_transferase_dom"/>
</dbReference>
<dbReference type="SUPFAM" id="SSF53335">
    <property type="entry name" value="S-adenosyl-L-methionine-dependent methyltransferases"/>
    <property type="match status" value="1"/>
</dbReference>
<evidence type="ECO:0000259" key="9">
    <source>
        <dbReference type="PROSITE" id="PS50075"/>
    </source>
</evidence>
<dbReference type="Gene3D" id="3.40.50.720">
    <property type="entry name" value="NAD(P)-binding Rossmann-like Domain"/>
    <property type="match status" value="3"/>
</dbReference>
<dbReference type="FunFam" id="3.40.50.720:FF:000209">
    <property type="entry name" value="Polyketide synthase Pks12"/>
    <property type="match status" value="1"/>
</dbReference>
<dbReference type="SMART" id="SM00826">
    <property type="entry name" value="PKS_DH"/>
    <property type="match status" value="1"/>
</dbReference>
<dbReference type="InterPro" id="IPR013968">
    <property type="entry name" value="PKS_KR"/>
</dbReference>
<feature type="region of interest" description="Disordered" evidence="8">
    <location>
        <begin position="1569"/>
        <end position="1598"/>
    </location>
</feature>
<dbReference type="SUPFAM" id="SSF55048">
    <property type="entry name" value="Probable ACP-binding domain of malonyl-CoA ACP transacylase"/>
    <property type="match status" value="1"/>
</dbReference>
<dbReference type="InterPro" id="IPR020806">
    <property type="entry name" value="PKS_PP-bd"/>
</dbReference>
<dbReference type="Gene3D" id="3.10.129.110">
    <property type="entry name" value="Polyketide synthase dehydratase"/>
    <property type="match status" value="1"/>
</dbReference>
<feature type="active site" description="Proton donor; for dehydratase activity" evidence="7">
    <location>
        <position position="1084"/>
    </location>
</feature>
<dbReference type="Pfam" id="PF14765">
    <property type="entry name" value="PS-DH"/>
    <property type="match status" value="1"/>
</dbReference>
<feature type="domain" description="Ketosynthase family 3 (KS3)" evidence="10">
    <location>
        <begin position="7"/>
        <end position="429"/>
    </location>
</feature>
<dbReference type="Pfam" id="PF08659">
    <property type="entry name" value="KR"/>
    <property type="match status" value="1"/>
</dbReference>
<keyword evidence="5" id="KW-0511">Multifunctional enzyme</keyword>
<dbReference type="SUPFAM" id="SSF53901">
    <property type="entry name" value="Thiolase-like"/>
    <property type="match status" value="1"/>
</dbReference>
<feature type="domain" description="Carrier" evidence="9">
    <location>
        <begin position="2410"/>
        <end position="2487"/>
    </location>
</feature>
<proteinExistence type="predicted"/>
<gene>
    <name evidence="12" type="ORF">SAMN05216200_104207</name>
</gene>
<dbReference type="GO" id="GO:0004315">
    <property type="term" value="F:3-oxoacyl-[acyl-carrier-protein] synthase activity"/>
    <property type="evidence" value="ECO:0007669"/>
    <property type="project" value="InterPro"/>
</dbReference>
<dbReference type="InterPro" id="IPR057326">
    <property type="entry name" value="KR_dom"/>
</dbReference>
<keyword evidence="1" id="KW-0596">Phosphopantetheine</keyword>
<dbReference type="SUPFAM" id="SSF52151">
    <property type="entry name" value="FabD/lysophospholipase-like"/>
    <property type="match status" value="1"/>
</dbReference>
<evidence type="ECO:0000256" key="7">
    <source>
        <dbReference type="PROSITE-ProRule" id="PRU01363"/>
    </source>
</evidence>
<feature type="region of interest" description="N-terminal hotdog fold" evidence="7">
    <location>
        <begin position="891"/>
        <end position="1015"/>
    </location>
</feature>
<dbReference type="InterPro" id="IPR016036">
    <property type="entry name" value="Malonyl_transacylase_ACP-bd"/>
</dbReference>
<dbReference type="SMART" id="SM00823">
    <property type="entry name" value="PKS_PP"/>
    <property type="match status" value="1"/>
</dbReference>
<dbReference type="InterPro" id="IPR013149">
    <property type="entry name" value="ADH-like_C"/>
</dbReference>
<dbReference type="InterPro" id="IPR049900">
    <property type="entry name" value="PKS_mFAS_DH"/>
</dbReference>
<dbReference type="InterPro" id="IPR020843">
    <property type="entry name" value="ER"/>
</dbReference>
<protein>
    <submittedName>
        <fullName evidence="12">Acyl transferase domain-containing protein</fullName>
    </submittedName>
</protein>
<dbReference type="Gene3D" id="3.30.70.3290">
    <property type="match status" value="1"/>
</dbReference>
<evidence type="ECO:0000256" key="2">
    <source>
        <dbReference type="ARBA" id="ARBA00022553"/>
    </source>
</evidence>
<dbReference type="SMART" id="SM00825">
    <property type="entry name" value="PKS_KS"/>
    <property type="match status" value="1"/>
</dbReference>
<dbReference type="SUPFAM" id="SSF50129">
    <property type="entry name" value="GroES-like"/>
    <property type="match status" value="1"/>
</dbReference>
<organism evidence="12 13">
    <name type="scientific">Oceanicella actignis</name>
    <dbReference type="NCBI Taxonomy" id="1189325"/>
    <lineage>
        <taxon>Bacteria</taxon>
        <taxon>Pseudomonadati</taxon>
        <taxon>Pseudomonadota</taxon>
        <taxon>Alphaproteobacteria</taxon>
        <taxon>Rhodobacterales</taxon>
        <taxon>Paracoccaceae</taxon>
        <taxon>Oceanicella</taxon>
    </lineage>
</organism>
<reference evidence="12 13" key="1">
    <citation type="submission" date="2016-12" db="EMBL/GenBank/DDBJ databases">
        <authorList>
            <person name="Song W.-J."/>
            <person name="Kurnit D.M."/>
        </authorList>
    </citation>
    <scope>NUCLEOTIDE SEQUENCE [LARGE SCALE GENOMIC DNA]</scope>
    <source>
        <strain evidence="12 13">CGMCC 1.10808</strain>
    </source>
</reference>
<name>A0A1M7T5R9_9RHOB</name>
<dbReference type="EMBL" id="FRDL01000004">
    <property type="protein sequence ID" value="SHN66081.1"/>
    <property type="molecule type" value="Genomic_DNA"/>
</dbReference>
<keyword evidence="3 12" id="KW-0808">Transferase</keyword>
<dbReference type="PANTHER" id="PTHR43775">
    <property type="entry name" value="FATTY ACID SYNTHASE"/>
    <property type="match status" value="1"/>
</dbReference>
<keyword evidence="6" id="KW-0012">Acyltransferase</keyword>
<dbReference type="GO" id="GO:0016491">
    <property type="term" value="F:oxidoreductase activity"/>
    <property type="evidence" value="ECO:0007669"/>
    <property type="project" value="InterPro"/>
</dbReference>
<dbReference type="InterPro" id="IPR036736">
    <property type="entry name" value="ACP-like_sf"/>
</dbReference>
<dbReference type="SMART" id="SM00829">
    <property type="entry name" value="PKS_ER"/>
    <property type="match status" value="1"/>
</dbReference>
<dbReference type="Pfam" id="PF02801">
    <property type="entry name" value="Ketoacyl-synt_C"/>
    <property type="match status" value="1"/>
</dbReference>
<feature type="domain" description="PKS/mFAS DH" evidence="11">
    <location>
        <begin position="891"/>
        <end position="1170"/>
    </location>
</feature>
<evidence type="ECO:0000313" key="12">
    <source>
        <dbReference type="EMBL" id="SHN66081.1"/>
    </source>
</evidence>
<evidence type="ECO:0000256" key="3">
    <source>
        <dbReference type="ARBA" id="ARBA00022679"/>
    </source>
</evidence>
<dbReference type="GO" id="GO:0006633">
    <property type="term" value="P:fatty acid biosynthetic process"/>
    <property type="evidence" value="ECO:0007669"/>
    <property type="project" value="InterPro"/>
</dbReference>
<evidence type="ECO:0000259" key="11">
    <source>
        <dbReference type="PROSITE" id="PS52019"/>
    </source>
</evidence>
<feature type="region of interest" description="C-terminal hotdog fold" evidence="7">
    <location>
        <begin position="1025"/>
        <end position="1170"/>
    </location>
</feature>
<dbReference type="SMART" id="SM00827">
    <property type="entry name" value="PKS_AT"/>
    <property type="match status" value="1"/>
</dbReference>
<dbReference type="RefSeq" id="WP_072747158.1">
    <property type="nucleotide sequence ID" value="NZ_FOHL01000004.1"/>
</dbReference>
<sequence>MLKPVEPREAAIIGYACRLPGARNPEEFWSVLMQGRCTVSQVQSDRWIRERFAHPDVPRAGRAYTFAAGQLDAPFDFDAGFFGISPREAEQMDPQQRLLLEVTWEALEKAGLRPSAMRKDRTGVFVGASASDYSNHLNFDPTAAGAQFMTGNTLSLISNRLSYVLDLHGPSFTVDTACSSGLYALHAAVEAIAAGRVETAIVGAVNMLLSPFPFIGFSQATMLSPSGLCRAFDARGDGYVRSEGAVTFVLKDLAAAIADQDRILGVVSGAEVNSDGRTTGVSMPSAELQAELLRASYARLGIDPERLAFVEAHGTGTRVGDPVEAMALGRVLGARRAAPLPVGSAKTNVGHLEPASGLVGLLKAQLALEHGVLPRSLHFETPNPDIDFAGLNLRVAAEEVPLPESGAPLYAGVNSFGFGGANAHAVLRQPSEAERRRPPAQPEPAPLIISARSEESLRALAGAWRDRLRGASADEAARLANAAAYRRERLSHRLIVVPSAPEAQAAALDAYLAGGESADLAVGRAMAGQTRTAFVYSGNGAQFVGMGRAAYAADPVFRARFDEVSAIFERLSEVSLTQALHDQDLERRLRATSLAQPLLFAIQVGVTESLAEKGLTPDAVIGHSVGEVAAAWAAGAFDLPDAVRLIHVRSHGQEPLRGLGGMAAALAPADKVEQLLAQEGLEEVCLAAENSPRSVTVSGPEAALDAFARAARKRRIAVRRLDLEYPFHSPLADRIVAPLAAELAWARPDECRARFVSATWGRPADGQELGPAYWIENIRQPVRFRAGVEALIEDGCGVFVEIGPRPVLLNYLRDVAEAKARPAAALPSLEERDEAPDLRRVAARAATQGARLAERRFFGPDRKAAEDLPAYPWRRQTFRLALDDEAIRMLEPGRQNPLLGFAARQHGRDWRAAIDARCPAWLGDHRVGGSVVAPGAAFADMALSAGRAALAEGPIELVDLDILRALALDDEAGRETRVRLEGERAVVSIESRARLAGEDFALHARGRVRRAFRAPPPPRPAPEAPATMDRAALYERARRIGIEFGPSFRRAAAVMRLDAQRAYSRLDAEGLDLEAHTIHPILLDAAFHGLLAMVPEAARAGGPARAFLPIRIGRLTLFGPADGIRGAWIEILRAGPREIVARFTLVGHDGAPLAEADQVRFKAVEMTRSADPRALVYRNALERLAPPEGRAAAPLDPVAESARALAAETPPEPGAGALLIDTLARRAAFDAAAALAREGVIDPAAMQAEGRLAENARPLLWRILTALEDDGALVRLPEGAFRLAEAPYPSAEQLTEALLAEAPRRINELMRIIDAAERLPRALAEGLGAGDEPRTAAQLRMRAAGPAGEARWAALERLLDAQLRMRAAGPAGEARWAALERLLDALLADAPAPAARRICVLVLGAAPAALVDRLAEAAEAGRLARAVIADPDPRRARALAMADPGRAGLRFAALDELPDAPDFDLVLCADALARMDADALAALRRRLAPGALVAAVEEAPGLALDLTEGLAAPWWRDTLDPQAPLGLQKDGAEWAADLARAGFEGAAAAALDSAETQAALLTARAPAQAAAGAERPGGQAPAEPAQGDAAAAQDGAAEPGLPPGLLVVAPEGREAAARALADALGAHGIAARASALADLGAAPEGAELLFLPAEAPDRADETDEAATRIMALRRALTEARAPSRVWVVTRGAVAAGAGRSLRPLDAAMWGLTRVAANEFPALDLRLADFDPELDDDAFLAALAAELRAPAEDRETVHDRLGRSGVRVQRAPDLPDRARAAAAGGAAIRRLEIARQGDIDTLEWRVAPRPDPAPDQIEIEILAAGLNFRDVMWAQGLLPEEALEDGFAGPTLGMECSGVVTRVGAACTRFKPGDQVIAFASSCFASHACVREDAAAPLPEGVEPLAAATIPAAFLTAWYGLVQLANLSRGETALIHGGAGGVGLAAIQIAAARGARVIATAGTPARRALLRRLGAWRVFDSRSLDFAAQVLAATEGQGVDVALNSLSGEALERTLECLRPFGRFIELGKRDFYADSQIGLRPFRRNLTYFGVDADQLLVHRPELARRMFEALGGLFARGDLAPLPHAAFDPSDVADAFRLMQKSGHVGKILIRAPKAPAPAARAAAPALRPDGAWLVIGGLGGFGAETAAWLVERGARRVWLTSRGGRPTEGARAAIRRMEAAGAAVEIRAVDAADQDAMRALIAEIEGGPAPLRGVIHAAMVLEDGLLANQEAERVRRVLRPKIAGARNADLLTRGLELDMFVVFSSATTLIGNPGQAAYVAANAYLEALMAERRRAGLPGLAMAWGAISDAGYLTRDEQTQKLLSGRLGAAALTAREALAGLEMALAAQDPADLSAIGYAQLDWASARRELALTATPLFARLPMPRLEAGAGAGAADLAALVRGLPEDEALRLVIERLAQEVSRILRLPVEEIDPAQPLTDMGFDSLMAVDLRMAAEEKLGVDLPLMSLSGGATLTDVAARALARALEVEVAPNEADGDARAAAELAERHVAEGVDPAALAEIARRADETGRAL</sequence>
<evidence type="ECO:0000256" key="6">
    <source>
        <dbReference type="ARBA" id="ARBA00023315"/>
    </source>
</evidence>
<dbReference type="Pfam" id="PF00107">
    <property type="entry name" value="ADH_zinc_N"/>
    <property type="match status" value="1"/>
</dbReference>
<dbReference type="CDD" id="cd05195">
    <property type="entry name" value="enoyl_red"/>
    <property type="match status" value="1"/>
</dbReference>
<dbReference type="InterPro" id="IPR029063">
    <property type="entry name" value="SAM-dependent_MTases_sf"/>
</dbReference>
<dbReference type="InterPro" id="IPR042104">
    <property type="entry name" value="PKS_dehydratase_sf"/>
</dbReference>
<dbReference type="Proteomes" id="UP000184066">
    <property type="component" value="Unassembled WGS sequence"/>
</dbReference>
<keyword evidence="2" id="KW-0597">Phosphoprotein</keyword>
<dbReference type="Pfam" id="PF21089">
    <property type="entry name" value="PKS_DH_N"/>
    <property type="match status" value="1"/>
</dbReference>
<dbReference type="Pfam" id="PF00550">
    <property type="entry name" value="PP-binding"/>
    <property type="match status" value="1"/>
</dbReference>
<dbReference type="OrthoDB" id="9778690at2"/>
<dbReference type="PROSITE" id="PS52004">
    <property type="entry name" value="KS3_2"/>
    <property type="match status" value="1"/>
</dbReference>
<keyword evidence="4" id="KW-0521">NADP</keyword>
<dbReference type="SUPFAM" id="SSF47336">
    <property type="entry name" value="ACP-like"/>
    <property type="match status" value="1"/>
</dbReference>
<dbReference type="Gene3D" id="1.10.1200.10">
    <property type="entry name" value="ACP-like"/>
    <property type="match status" value="1"/>
</dbReference>
<evidence type="ECO:0000256" key="4">
    <source>
        <dbReference type="ARBA" id="ARBA00022857"/>
    </source>
</evidence>
<evidence type="ECO:0000259" key="10">
    <source>
        <dbReference type="PROSITE" id="PS52004"/>
    </source>
</evidence>
<dbReference type="SUPFAM" id="SSF51735">
    <property type="entry name" value="NAD(P)-binding Rossmann-fold domains"/>
    <property type="match status" value="3"/>
</dbReference>
<dbReference type="PROSITE" id="PS00012">
    <property type="entry name" value="PHOSPHOPANTETHEINE"/>
    <property type="match status" value="1"/>
</dbReference>
<dbReference type="InterPro" id="IPR016039">
    <property type="entry name" value="Thiolase-like"/>
</dbReference>
<dbReference type="CDD" id="cd00833">
    <property type="entry name" value="PKS"/>
    <property type="match status" value="1"/>
</dbReference>
<dbReference type="InterPro" id="IPR032821">
    <property type="entry name" value="PKS_assoc"/>
</dbReference>
<dbReference type="InterPro" id="IPR006162">
    <property type="entry name" value="Ppantetheine_attach_site"/>
</dbReference>
<dbReference type="InterPro" id="IPR014031">
    <property type="entry name" value="Ketoacyl_synth_C"/>
</dbReference>
<dbReference type="SMART" id="SM00822">
    <property type="entry name" value="PKS_KR"/>
    <property type="match status" value="1"/>
</dbReference>
<dbReference type="InterPro" id="IPR049551">
    <property type="entry name" value="PKS_DH_C"/>
</dbReference>
<dbReference type="InterPro" id="IPR020841">
    <property type="entry name" value="PKS_Beta-ketoAc_synthase_dom"/>
</dbReference>
<dbReference type="InterPro" id="IPR009081">
    <property type="entry name" value="PP-bd_ACP"/>
</dbReference>
<dbReference type="Pfam" id="PF08240">
    <property type="entry name" value="ADH_N"/>
    <property type="match status" value="1"/>
</dbReference>
<dbReference type="Pfam" id="PF00698">
    <property type="entry name" value="Acyl_transf_1"/>
    <property type="match status" value="1"/>
</dbReference>
<dbReference type="InterPro" id="IPR049552">
    <property type="entry name" value="PKS_DH_N"/>
</dbReference>
<accession>A0A1M7T5R9</accession>
<evidence type="ECO:0000313" key="13">
    <source>
        <dbReference type="Proteomes" id="UP000184066"/>
    </source>
</evidence>
<dbReference type="InterPro" id="IPR018201">
    <property type="entry name" value="Ketoacyl_synth_AS"/>
</dbReference>
<dbReference type="GO" id="GO:0031177">
    <property type="term" value="F:phosphopantetheine binding"/>
    <property type="evidence" value="ECO:0007669"/>
    <property type="project" value="InterPro"/>
</dbReference>
<dbReference type="PROSITE" id="PS52019">
    <property type="entry name" value="PKS_MFAS_DH"/>
    <property type="match status" value="1"/>
</dbReference>
<dbReference type="InterPro" id="IPR020807">
    <property type="entry name" value="PKS_DH"/>
</dbReference>
<dbReference type="Gene3D" id="3.90.180.10">
    <property type="entry name" value="Medium-chain alcohol dehydrogenases, catalytic domain"/>
    <property type="match status" value="1"/>
</dbReference>
<dbReference type="InterPro" id="IPR050091">
    <property type="entry name" value="PKS_NRPS_Biosynth_Enz"/>
</dbReference>
<dbReference type="Pfam" id="PF16197">
    <property type="entry name" value="KAsynt_C_assoc"/>
    <property type="match status" value="1"/>
</dbReference>
<evidence type="ECO:0000256" key="5">
    <source>
        <dbReference type="ARBA" id="ARBA00023268"/>
    </source>
</evidence>
<dbReference type="InterPro" id="IPR011032">
    <property type="entry name" value="GroES-like_sf"/>
</dbReference>
<dbReference type="InterPro" id="IPR001227">
    <property type="entry name" value="Ac_transferase_dom_sf"/>
</dbReference>